<evidence type="ECO:0000313" key="1">
    <source>
        <dbReference type="EMBL" id="KAJ0007553.1"/>
    </source>
</evidence>
<dbReference type="EMBL" id="CM047750">
    <property type="protein sequence ID" value="KAJ0007553.1"/>
    <property type="molecule type" value="Genomic_DNA"/>
</dbReference>
<keyword evidence="2" id="KW-1185">Reference proteome</keyword>
<reference evidence="2" key="1">
    <citation type="journal article" date="2023" name="G3 (Bethesda)">
        <title>Genome assembly and association tests identify interacting loci associated with vigor, precocity, and sex in interspecific pistachio rootstocks.</title>
        <authorList>
            <person name="Palmer W."/>
            <person name="Jacygrad E."/>
            <person name="Sagayaradj S."/>
            <person name="Cavanaugh K."/>
            <person name="Han R."/>
            <person name="Bertier L."/>
            <person name="Beede B."/>
            <person name="Kafkas S."/>
            <person name="Golino D."/>
            <person name="Preece J."/>
            <person name="Michelmore R."/>
        </authorList>
    </citation>
    <scope>NUCLEOTIDE SEQUENCE [LARGE SCALE GENOMIC DNA]</scope>
</reference>
<dbReference type="Proteomes" id="UP001163603">
    <property type="component" value="Chromosome 15"/>
</dbReference>
<gene>
    <name evidence="1" type="ORF">Pint_28965</name>
</gene>
<protein>
    <submittedName>
        <fullName evidence="1">Uncharacterized protein</fullName>
    </submittedName>
</protein>
<proteinExistence type="predicted"/>
<sequence length="134" mass="14808">MNSIDALQTLANMTSLTSIGLESCSLQGEFPERIFHFPNLTRLKLAWNKDLRGKLPEFHFYSPLKVLDIANTSFSGEGFIPSSLENLTQLKFLDLSNNNFTAQTLSSLPVVGKLTELTVLRLGAINLHVSIAIT</sequence>
<accession>A0ACC0WZT1</accession>
<organism evidence="1 2">
    <name type="scientific">Pistacia integerrima</name>
    <dbReference type="NCBI Taxonomy" id="434235"/>
    <lineage>
        <taxon>Eukaryota</taxon>
        <taxon>Viridiplantae</taxon>
        <taxon>Streptophyta</taxon>
        <taxon>Embryophyta</taxon>
        <taxon>Tracheophyta</taxon>
        <taxon>Spermatophyta</taxon>
        <taxon>Magnoliopsida</taxon>
        <taxon>eudicotyledons</taxon>
        <taxon>Gunneridae</taxon>
        <taxon>Pentapetalae</taxon>
        <taxon>rosids</taxon>
        <taxon>malvids</taxon>
        <taxon>Sapindales</taxon>
        <taxon>Anacardiaceae</taxon>
        <taxon>Pistacia</taxon>
    </lineage>
</organism>
<comment type="caution">
    <text evidence="1">The sequence shown here is derived from an EMBL/GenBank/DDBJ whole genome shotgun (WGS) entry which is preliminary data.</text>
</comment>
<name>A0ACC0WZT1_9ROSI</name>
<evidence type="ECO:0000313" key="2">
    <source>
        <dbReference type="Proteomes" id="UP001163603"/>
    </source>
</evidence>